<dbReference type="CAZy" id="GT9">
    <property type="family name" value="Glycosyltransferase Family 9"/>
</dbReference>
<dbReference type="SMR" id="O66687"/>
<dbReference type="STRING" id="224324.aq_362"/>
<evidence type="ECO:0000256" key="1">
    <source>
        <dbReference type="ARBA" id="ARBA00022676"/>
    </source>
</evidence>
<dbReference type="GO" id="GO:0008713">
    <property type="term" value="F:ADP-heptose-lipopolysaccharide heptosyltransferase activity"/>
    <property type="evidence" value="ECO:0000318"/>
    <property type="project" value="GO_Central"/>
</dbReference>
<dbReference type="CDD" id="cd03789">
    <property type="entry name" value="GT9_LPS_heptosyltransferase"/>
    <property type="match status" value="1"/>
</dbReference>
<dbReference type="HOGENOM" id="CLU_038371_4_1_0"/>
<dbReference type="EnsemblBacteria" id="AAC06649">
    <property type="protein sequence ID" value="AAC06649"/>
    <property type="gene ID" value="aq_362"/>
</dbReference>
<keyword evidence="2" id="KW-0808">Transferase</keyword>
<dbReference type="PATRIC" id="fig|224324.8.peg.292"/>
<name>O66687_AQUAE</name>
<keyword evidence="4" id="KW-1185">Reference proteome</keyword>
<dbReference type="EMBL" id="AE000657">
    <property type="protein sequence ID" value="AAC06649.1"/>
    <property type="molecule type" value="Genomic_DNA"/>
</dbReference>
<keyword evidence="1" id="KW-0328">Glycosyltransferase</keyword>
<dbReference type="PANTHER" id="PTHR30160:SF23">
    <property type="match status" value="1"/>
</dbReference>
<dbReference type="SUPFAM" id="SSF53756">
    <property type="entry name" value="UDP-Glycosyltransferase/glycogen phosphorylase"/>
    <property type="match status" value="1"/>
</dbReference>
<evidence type="ECO:0000313" key="4">
    <source>
        <dbReference type="Proteomes" id="UP000000798"/>
    </source>
</evidence>
<dbReference type="Pfam" id="PF01075">
    <property type="entry name" value="Glyco_transf_9"/>
    <property type="match status" value="1"/>
</dbReference>
<evidence type="ECO:0000256" key="2">
    <source>
        <dbReference type="ARBA" id="ARBA00022679"/>
    </source>
</evidence>
<reference evidence="3 4" key="1">
    <citation type="journal article" date="1998" name="Nature">
        <title>The complete genome of the hyperthermophilic bacterium Aquifex aeolicus.</title>
        <authorList>
            <person name="Deckert G."/>
            <person name="Warren P.V."/>
            <person name="Gaasterland T."/>
            <person name="Young W.G."/>
            <person name="Lenox A.L."/>
            <person name="Graham D.E."/>
            <person name="Overbeek R."/>
            <person name="Snead M.A."/>
            <person name="Keller M."/>
            <person name="Aujay M."/>
            <person name="Huber R."/>
            <person name="Feldman R.A."/>
            <person name="Short J.M."/>
            <person name="Olson G.J."/>
            <person name="Swanson R.V."/>
        </authorList>
    </citation>
    <scope>NUCLEOTIDE SEQUENCE [LARGE SCALE GENOMIC DNA]</scope>
    <source>
        <strain evidence="3 4">VF5</strain>
    </source>
</reference>
<proteinExistence type="predicted"/>
<organism evidence="3 4">
    <name type="scientific">Aquifex aeolicus (strain VF5)</name>
    <dbReference type="NCBI Taxonomy" id="224324"/>
    <lineage>
        <taxon>Bacteria</taxon>
        <taxon>Pseudomonadati</taxon>
        <taxon>Aquificota</taxon>
        <taxon>Aquificia</taxon>
        <taxon>Aquificales</taxon>
        <taxon>Aquificaceae</taxon>
        <taxon>Aquifex</taxon>
    </lineage>
</organism>
<dbReference type="KEGG" id="aae:aq_362"/>
<accession>O66687</accession>
<dbReference type="Gene3D" id="3.40.50.2000">
    <property type="entry name" value="Glycogen Phosphorylase B"/>
    <property type="match status" value="1"/>
</dbReference>
<dbReference type="Proteomes" id="UP000000798">
    <property type="component" value="Chromosome"/>
</dbReference>
<dbReference type="GO" id="GO:0009244">
    <property type="term" value="P:lipopolysaccharide core region biosynthetic process"/>
    <property type="evidence" value="ECO:0000318"/>
    <property type="project" value="GO_Central"/>
</dbReference>
<gene>
    <name evidence="3" type="ordered locus">aq_362</name>
</gene>
<dbReference type="GO" id="GO:0005829">
    <property type="term" value="C:cytosol"/>
    <property type="evidence" value="ECO:0000318"/>
    <property type="project" value="GO_Central"/>
</dbReference>
<protein>
    <submittedName>
        <fullName evidence="3">Uncharacterized protein</fullName>
    </submittedName>
</protein>
<dbReference type="OrthoDB" id="9779555at2"/>
<sequence>MKKALLYRRGGLGDTLLTFPILEILKRRGYETIAVGNTDYFSIAKEVGYADGVYSFIPEEEFDLKVIISFEGNVKPFPEKREWIVKHYLNSLGLGEEFSTKLPIKPVQDSPLKGKVVIHPSSGSKKKNPPLEVFLKLKDFLEERGKEVVFLLGEAEEHLREVLSPHFLSLSPLEIAKHLKTAGFYVGLDSGISHLASYLGVPSFIVYGPTDPLVWRPIGDKVFQISLNLDCSPCFPNVCEERMCLDTEEVLRKTKETLLRYWNSL</sequence>
<dbReference type="PANTHER" id="PTHR30160">
    <property type="entry name" value="TETRAACYLDISACCHARIDE 4'-KINASE-RELATED"/>
    <property type="match status" value="1"/>
</dbReference>
<dbReference type="PIR" id="C70332">
    <property type="entry name" value="C70332"/>
</dbReference>
<dbReference type="InterPro" id="IPR002201">
    <property type="entry name" value="Glyco_trans_9"/>
</dbReference>
<evidence type="ECO:0000313" key="3">
    <source>
        <dbReference type="EMBL" id="AAC06649.1"/>
    </source>
</evidence>
<dbReference type="InParanoid" id="O66687"/>
<dbReference type="eggNOG" id="COG0859">
    <property type="taxonomic scope" value="Bacteria"/>
</dbReference>
<dbReference type="AlphaFoldDB" id="O66687"/>
<dbReference type="InterPro" id="IPR051199">
    <property type="entry name" value="LPS_LOS_Heptosyltrfase"/>
</dbReference>